<sequence length="158" mass="17519">MRQAGSSRGKLASVPLSHLLALLEKEEDGRWVAALDAEVFVPGLAGLRALDPLQQRGRLWTNSLRIQYSLLALVEGCLAEEGRGHLIDPHSSGKAASTQVQHRPEAADRERLRWRLRLELGHELHCTQIPAFSHKVGAQARWDVQREHQSLASGDLST</sequence>
<proteinExistence type="predicted"/>
<gene>
    <name evidence="2" type="ORF">P7K49_031906</name>
</gene>
<keyword evidence="3" id="KW-1185">Reference proteome</keyword>
<reference evidence="2 3" key="1">
    <citation type="submission" date="2023-05" db="EMBL/GenBank/DDBJ databases">
        <title>B98-5 Cell Line De Novo Hybrid Assembly: An Optical Mapping Approach.</title>
        <authorList>
            <person name="Kananen K."/>
            <person name="Auerbach J.A."/>
            <person name="Kautto E."/>
            <person name="Blachly J.S."/>
        </authorList>
    </citation>
    <scope>NUCLEOTIDE SEQUENCE [LARGE SCALE GENOMIC DNA]</scope>
    <source>
        <strain evidence="2">B95-8</strain>
        <tissue evidence="2">Cell line</tissue>
    </source>
</reference>
<organism evidence="2 3">
    <name type="scientific">Saguinus oedipus</name>
    <name type="common">Cotton-top tamarin</name>
    <name type="synonym">Oedipomidas oedipus</name>
    <dbReference type="NCBI Taxonomy" id="9490"/>
    <lineage>
        <taxon>Eukaryota</taxon>
        <taxon>Metazoa</taxon>
        <taxon>Chordata</taxon>
        <taxon>Craniata</taxon>
        <taxon>Vertebrata</taxon>
        <taxon>Euteleostomi</taxon>
        <taxon>Mammalia</taxon>
        <taxon>Eutheria</taxon>
        <taxon>Euarchontoglires</taxon>
        <taxon>Primates</taxon>
        <taxon>Haplorrhini</taxon>
        <taxon>Platyrrhini</taxon>
        <taxon>Cebidae</taxon>
        <taxon>Callitrichinae</taxon>
        <taxon>Saguinus</taxon>
    </lineage>
</organism>
<feature type="region of interest" description="Disordered" evidence="1">
    <location>
        <begin position="88"/>
        <end position="107"/>
    </location>
</feature>
<dbReference type="Pfam" id="PF21013">
    <property type="entry name" value="LOC400499"/>
    <property type="match status" value="1"/>
</dbReference>
<name>A0ABQ9U0S3_SAGOE</name>
<comment type="caution">
    <text evidence="2">The sequence shown here is derived from an EMBL/GenBank/DDBJ whole genome shotgun (WGS) entry which is preliminary data.</text>
</comment>
<accession>A0ABQ9U0S3</accession>
<evidence type="ECO:0000313" key="3">
    <source>
        <dbReference type="Proteomes" id="UP001266305"/>
    </source>
</evidence>
<evidence type="ECO:0000256" key="1">
    <source>
        <dbReference type="SAM" id="MobiDB-lite"/>
    </source>
</evidence>
<dbReference type="EMBL" id="JASSZA010000017">
    <property type="protein sequence ID" value="KAK2090649.1"/>
    <property type="molecule type" value="Genomic_DNA"/>
</dbReference>
<protein>
    <submittedName>
        <fullName evidence="2">Uncharacterized protein</fullName>
    </submittedName>
</protein>
<evidence type="ECO:0000313" key="2">
    <source>
        <dbReference type="EMBL" id="KAK2090649.1"/>
    </source>
</evidence>
<dbReference type="InterPro" id="IPR048484">
    <property type="entry name" value="LOC400499-like"/>
</dbReference>
<dbReference type="Proteomes" id="UP001266305">
    <property type="component" value="Unassembled WGS sequence"/>
</dbReference>